<evidence type="ECO:0000313" key="1">
    <source>
        <dbReference type="EMBL" id="CAA9202410.1"/>
    </source>
</evidence>
<evidence type="ECO:0000313" key="2">
    <source>
        <dbReference type="Proteomes" id="UP000479938"/>
    </source>
</evidence>
<name>A0A6J4GSY2_9FLAO</name>
<reference evidence="1 2" key="1">
    <citation type="submission" date="2020-02" db="EMBL/GenBank/DDBJ databases">
        <authorList>
            <person name="Criscuolo A."/>
        </authorList>
    </citation>
    <scope>NUCLEOTIDE SEQUENCE [LARGE SCALE GENOMIC DNA]</scope>
    <source>
        <strain evidence="1">CIP105534</strain>
    </source>
</reference>
<evidence type="ECO:0008006" key="3">
    <source>
        <dbReference type="Google" id="ProtNLM"/>
    </source>
</evidence>
<dbReference type="PROSITE" id="PS51257">
    <property type="entry name" value="PROKAR_LIPOPROTEIN"/>
    <property type="match status" value="1"/>
</dbReference>
<dbReference type="RefSeq" id="WP_197913338.1">
    <property type="nucleotide sequence ID" value="NZ_CADCSU010000150.1"/>
</dbReference>
<gene>
    <name evidence="1" type="ORF">FLA105534_04076</name>
</gene>
<dbReference type="Proteomes" id="UP000479938">
    <property type="component" value="Unassembled WGS sequence"/>
</dbReference>
<organism evidence="1 2">
    <name type="scientific">Flavobacterium bizetiae</name>
    <dbReference type="NCBI Taxonomy" id="2704140"/>
    <lineage>
        <taxon>Bacteria</taxon>
        <taxon>Pseudomonadati</taxon>
        <taxon>Bacteroidota</taxon>
        <taxon>Flavobacteriia</taxon>
        <taxon>Flavobacteriales</taxon>
        <taxon>Flavobacteriaceae</taxon>
        <taxon>Flavobacterium</taxon>
    </lineage>
</organism>
<sequence>MKNKIYYITLLFISSLLISCSSDDDLSYKNDFQSSQTAWLQFKESSKNSYKYAVPGGSLLSSYRWQTTITVSSGKVTNRSFKSIGNSVNIPAEQ</sequence>
<dbReference type="AlphaFoldDB" id="A0A6J4GSY2"/>
<dbReference type="EMBL" id="CADCSU010000150">
    <property type="protein sequence ID" value="CAA9202410.1"/>
    <property type="molecule type" value="Genomic_DNA"/>
</dbReference>
<keyword evidence="2" id="KW-1185">Reference proteome</keyword>
<protein>
    <recommendedName>
        <fullName evidence="3">Lipoprotein</fullName>
    </recommendedName>
</protein>
<proteinExistence type="predicted"/>
<accession>A0A6J4GSY2</accession>